<feature type="signal peptide" evidence="1">
    <location>
        <begin position="1"/>
        <end position="28"/>
    </location>
</feature>
<feature type="domain" description="Ice-binding protein C-terminal" evidence="2">
    <location>
        <begin position="262"/>
        <end position="285"/>
    </location>
</feature>
<accession>A0A2G8TLY4</accession>
<name>A0A2G8TLY4_9BURK</name>
<dbReference type="EMBL" id="PDOC01000001">
    <property type="protein sequence ID" value="PIL46999.1"/>
    <property type="molecule type" value="Genomic_DNA"/>
</dbReference>
<evidence type="ECO:0000259" key="2">
    <source>
        <dbReference type="Pfam" id="PF07589"/>
    </source>
</evidence>
<feature type="chain" id="PRO_5013708323" description="Ice-binding protein C-terminal domain-containing protein" evidence="1">
    <location>
        <begin position="29"/>
        <end position="288"/>
    </location>
</feature>
<proteinExistence type="predicted"/>
<keyword evidence="1" id="KW-0732">Signal</keyword>
<organism evidence="3 4">
    <name type="scientific">Massilia eurypsychrophila</name>
    <dbReference type="NCBI Taxonomy" id="1485217"/>
    <lineage>
        <taxon>Bacteria</taxon>
        <taxon>Pseudomonadati</taxon>
        <taxon>Pseudomonadota</taxon>
        <taxon>Betaproteobacteria</taxon>
        <taxon>Burkholderiales</taxon>
        <taxon>Oxalobacteraceae</taxon>
        <taxon>Telluria group</taxon>
        <taxon>Massilia</taxon>
    </lineage>
</organism>
<dbReference type="OrthoDB" id="8771723at2"/>
<evidence type="ECO:0000313" key="4">
    <source>
        <dbReference type="Proteomes" id="UP000230390"/>
    </source>
</evidence>
<dbReference type="InterPro" id="IPR013424">
    <property type="entry name" value="Ice-binding_C"/>
</dbReference>
<dbReference type="Pfam" id="PF07589">
    <property type="entry name" value="PEP-CTERM"/>
    <property type="match status" value="1"/>
</dbReference>
<protein>
    <recommendedName>
        <fullName evidence="2">Ice-binding protein C-terminal domain-containing protein</fullName>
    </recommendedName>
</protein>
<dbReference type="AlphaFoldDB" id="A0A2G8TLY4"/>
<comment type="caution">
    <text evidence="3">The sequence shown here is derived from an EMBL/GenBank/DDBJ whole genome shotgun (WGS) entry which is preliminary data.</text>
</comment>
<evidence type="ECO:0000313" key="3">
    <source>
        <dbReference type="EMBL" id="PIL46999.1"/>
    </source>
</evidence>
<dbReference type="NCBIfam" id="NF033554">
    <property type="entry name" value="floc_PepA"/>
    <property type="match status" value="1"/>
</dbReference>
<dbReference type="NCBIfam" id="TIGR02595">
    <property type="entry name" value="PEP_CTERM"/>
    <property type="match status" value="1"/>
</dbReference>
<dbReference type="Proteomes" id="UP000230390">
    <property type="component" value="Unassembled WGS sequence"/>
</dbReference>
<gene>
    <name evidence="3" type="ORF">CR105_02325</name>
</gene>
<reference evidence="3 4" key="1">
    <citation type="submission" date="2017-10" db="EMBL/GenBank/DDBJ databases">
        <title>Massilia psychrophilum sp. nov., a novel purple-pigmented bacterium isolated from Tianshan glacier, Xinjiang Municipality, China.</title>
        <authorList>
            <person name="Wang H."/>
        </authorList>
    </citation>
    <scope>NUCLEOTIDE SEQUENCE [LARGE SCALE GENOMIC DNA]</scope>
    <source>
        <strain evidence="3 4">JCM 30074</strain>
    </source>
</reference>
<evidence type="ECO:0000256" key="1">
    <source>
        <dbReference type="SAM" id="SignalP"/>
    </source>
</evidence>
<sequence>MIKFTPRLRTIVKAVLAVGVFAAANANAGMVFTVDPTSNGLVSVNGTPVAPTPAAQFDADKIVGNSTVRLLTQAGPGFNYTGTGYIQYSGFALASSNINDSYLGVDLITPFGTVQGYNLYATFTQTFSCASALSVGVECSVTSINLNLFADAIADGAALFTEATLAADPTVTGVGTQVLLASGNFAYGVAGLNTLGGAYQNVNTNIALTAAGSAFFVKPDPFYTLTFNSFNNNTGGLATDGTAFAITDESGATTFSNAITEVPEPASLALFGLALAGVATARSRKNKK</sequence>
<keyword evidence="4" id="KW-1185">Reference proteome</keyword>
<dbReference type="RefSeq" id="WP_099786802.1">
    <property type="nucleotide sequence ID" value="NZ_JBHLYV010000100.1"/>
</dbReference>